<dbReference type="InterPro" id="IPR039448">
    <property type="entry name" value="Beta_helix"/>
</dbReference>
<feature type="region of interest" description="Disordered" evidence="4">
    <location>
        <begin position="294"/>
        <end position="383"/>
    </location>
</feature>
<dbReference type="EMBL" id="CAIIXF020000001">
    <property type="protein sequence ID" value="CAH1773627.1"/>
    <property type="molecule type" value="Genomic_DNA"/>
</dbReference>
<protein>
    <submittedName>
        <fullName evidence="5">Uncharacterized protein</fullName>
    </submittedName>
</protein>
<keyword evidence="2" id="KW-0677">Repeat</keyword>
<dbReference type="OrthoDB" id="427974at2759"/>
<sequence>MSANSCGERLPLELMRVVLSYLNVTDLCRCACVCNSWNELVKSLDKTTWKFWYKRNLEWRLPLWPMSQDEEAISWQRAYRENYIASKIWAIGGGNSEKTNCLLVFRRKRERRTLHVGAGLEYTTLKSALAVANDYDRILIHPGTYDEQFEMSSKIPFELVGAGELGSVILVMCIEQNALTGRLCNLTLRAPWFTQYILKVRTGHVQVDTCTFEDGQILVQGPATCHIKHTTFKHAFITMQQVNVSIIEKCDFIKCEPAAVIVEGHPKEDSNWIYLRLAKLARKFDKPILDHDNYSMHRNAQSNDGATPNRHDADDEDSDGTDGNHVDEPNQSSVSLQSRALSHSNSAQNYDIPPDDDFTIDSSSDDDDNDEADDNIPNNNVLDLDYLDSFDTDSSDMSDTFDHTDSDSDSSSNYEDDRSVLQLSNPNRHKLLHATSINTFQNDIQSLHHKAVTLNSDLLQDTAVINMLENILGCVMRNCRVSHGKGGVMVANQAQAVLMANEFCDLQYGVRCIQNSKTVLWKNNIHHCKTSGVFMRLAARGLIATNDIHHNIEAGIDIRKNADPLVQCNRIHHGKRSGIVVLGSGRGIIKGNNIFENKEAAIYILYRGNPIICGNRIWRGKAAGIAINENGRGHIIDNLIGNNQWGGIDIRHGSDPLITNNLICNGIADGIVVGEGGKGSIRNNIIHANAGCGIWVMSGLQPCIHGNQISSNGDSGIAFVNTRDLHHGASRTNDIDGQSAQSAELQLFSETTAEDDDGRASFGEATVEYNSIYHNSASGVFLQSKESIHIMANVIHGNREIGIQVHQVAPVLLINNSVTCNAGSGIEVAEFASVDIHGNGIYDNRDEGILLQSEGEIWENDIIGNQRAGILVHNAKDVKISNNRIHSSDDPCINLTGFTQPVIENNILYKGRSEPIAQTSEAGGQLSQNSILPIPVPDKGLNADKTSSIPGTPNWKLENPAPRPHIKAPPALSIAPAHRVTTVTKVKNPAGGTCQHEGSKTCIIL</sequence>
<dbReference type="Gene3D" id="1.20.1280.50">
    <property type="match status" value="1"/>
</dbReference>
<evidence type="ECO:0000256" key="1">
    <source>
        <dbReference type="ARBA" id="ARBA00004906"/>
    </source>
</evidence>
<feature type="region of interest" description="Disordered" evidence="4">
    <location>
        <begin position="396"/>
        <end position="418"/>
    </location>
</feature>
<dbReference type="PROSITE" id="PS50181">
    <property type="entry name" value="FBOX"/>
    <property type="match status" value="1"/>
</dbReference>
<evidence type="ECO:0000256" key="4">
    <source>
        <dbReference type="SAM" id="MobiDB-lite"/>
    </source>
</evidence>
<dbReference type="InterPro" id="IPR012334">
    <property type="entry name" value="Pectin_lyas_fold"/>
</dbReference>
<dbReference type="SMART" id="SM00710">
    <property type="entry name" value="PbH1"/>
    <property type="match status" value="16"/>
</dbReference>
<dbReference type="InterPro" id="IPR022441">
    <property type="entry name" value="Para_beta_helix_rpt-2"/>
</dbReference>
<reference evidence="5" key="1">
    <citation type="submission" date="2022-03" db="EMBL/GenBank/DDBJ databases">
        <authorList>
            <person name="Martin C."/>
        </authorList>
    </citation>
    <scope>NUCLEOTIDE SEQUENCE</scope>
</reference>
<dbReference type="NCBIfam" id="TIGR03804">
    <property type="entry name" value="para_beta_helix"/>
    <property type="match status" value="1"/>
</dbReference>
<dbReference type="AlphaFoldDB" id="A0A8J1XZB4"/>
<keyword evidence="3" id="KW-0833">Ubl conjugation pathway</keyword>
<evidence type="ECO:0000256" key="3">
    <source>
        <dbReference type="ARBA" id="ARBA00022786"/>
    </source>
</evidence>
<gene>
    <name evidence="5" type="ORF">OFUS_LOCUS1202</name>
</gene>
<dbReference type="GO" id="GO:0042981">
    <property type="term" value="P:regulation of apoptotic process"/>
    <property type="evidence" value="ECO:0007669"/>
    <property type="project" value="TreeGrafter"/>
</dbReference>
<dbReference type="SUPFAM" id="SSF81383">
    <property type="entry name" value="F-box domain"/>
    <property type="match status" value="1"/>
</dbReference>
<dbReference type="Pfam" id="PF00646">
    <property type="entry name" value="F-box"/>
    <property type="match status" value="1"/>
</dbReference>
<dbReference type="InterPro" id="IPR051550">
    <property type="entry name" value="SCF-Subunits/Alg-Epimerases"/>
</dbReference>
<dbReference type="PANTHER" id="PTHR22990">
    <property type="entry name" value="F-BOX ONLY PROTEIN"/>
    <property type="match status" value="1"/>
</dbReference>
<feature type="compositionally biased region" description="Polar residues" evidence="4">
    <location>
        <begin position="329"/>
        <end position="349"/>
    </location>
</feature>
<name>A0A8J1XZB4_OWEFU</name>
<evidence type="ECO:0000313" key="5">
    <source>
        <dbReference type="EMBL" id="CAH1773627.1"/>
    </source>
</evidence>
<feature type="compositionally biased region" description="Acidic residues" evidence="4">
    <location>
        <begin position="353"/>
        <end position="374"/>
    </location>
</feature>
<accession>A0A8J1XZB4</accession>
<feature type="compositionally biased region" description="Polar residues" evidence="4">
    <location>
        <begin position="296"/>
        <end position="306"/>
    </location>
</feature>
<dbReference type="GO" id="GO:0006511">
    <property type="term" value="P:ubiquitin-dependent protein catabolic process"/>
    <property type="evidence" value="ECO:0007669"/>
    <property type="project" value="TreeGrafter"/>
</dbReference>
<proteinExistence type="predicted"/>
<dbReference type="InterPro" id="IPR006626">
    <property type="entry name" value="PbH1"/>
</dbReference>
<dbReference type="InterPro" id="IPR011050">
    <property type="entry name" value="Pectin_lyase_fold/virulence"/>
</dbReference>
<dbReference type="Proteomes" id="UP000749559">
    <property type="component" value="Unassembled WGS sequence"/>
</dbReference>
<dbReference type="InterPro" id="IPR036047">
    <property type="entry name" value="F-box-like_dom_sf"/>
</dbReference>
<dbReference type="SMART" id="SM00256">
    <property type="entry name" value="FBOX"/>
    <property type="match status" value="1"/>
</dbReference>
<organism evidence="5 6">
    <name type="scientific">Owenia fusiformis</name>
    <name type="common">Polychaete worm</name>
    <dbReference type="NCBI Taxonomy" id="6347"/>
    <lineage>
        <taxon>Eukaryota</taxon>
        <taxon>Metazoa</taxon>
        <taxon>Spiralia</taxon>
        <taxon>Lophotrochozoa</taxon>
        <taxon>Annelida</taxon>
        <taxon>Polychaeta</taxon>
        <taxon>Sedentaria</taxon>
        <taxon>Canalipalpata</taxon>
        <taxon>Sabellida</taxon>
        <taxon>Oweniida</taxon>
        <taxon>Oweniidae</taxon>
        <taxon>Owenia</taxon>
    </lineage>
</organism>
<keyword evidence="6" id="KW-1185">Reference proteome</keyword>
<dbReference type="SUPFAM" id="SSF51126">
    <property type="entry name" value="Pectin lyase-like"/>
    <property type="match status" value="4"/>
</dbReference>
<comment type="caution">
    <text evidence="5">The sequence shown here is derived from an EMBL/GenBank/DDBJ whole genome shotgun (WGS) entry which is preliminary data.</text>
</comment>
<dbReference type="PANTHER" id="PTHR22990:SF15">
    <property type="entry name" value="F-BOX ONLY PROTEIN 10"/>
    <property type="match status" value="1"/>
</dbReference>
<dbReference type="InterPro" id="IPR001810">
    <property type="entry name" value="F-box_dom"/>
</dbReference>
<dbReference type="Pfam" id="PF13229">
    <property type="entry name" value="Beta_helix"/>
    <property type="match status" value="2"/>
</dbReference>
<evidence type="ECO:0000256" key="2">
    <source>
        <dbReference type="ARBA" id="ARBA00022737"/>
    </source>
</evidence>
<evidence type="ECO:0000313" key="6">
    <source>
        <dbReference type="Proteomes" id="UP000749559"/>
    </source>
</evidence>
<dbReference type="Gene3D" id="2.160.20.10">
    <property type="entry name" value="Single-stranded right-handed beta-helix, Pectin lyase-like"/>
    <property type="match status" value="3"/>
</dbReference>
<comment type="pathway">
    <text evidence="1">Protein modification; protein ubiquitination.</text>
</comment>